<gene>
    <name evidence="3" type="ORF">H9754_07400</name>
</gene>
<dbReference type="InterPro" id="IPR011330">
    <property type="entry name" value="Glyco_hydro/deAcase_b/a-brl"/>
</dbReference>
<dbReference type="InterPro" id="IPR002509">
    <property type="entry name" value="NODB_dom"/>
</dbReference>
<reference evidence="3" key="2">
    <citation type="submission" date="2021-04" db="EMBL/GenBank/DDBJ databases">
        <authorList>
            <person name="Gilroy R."/>
        </authorList>
    </citation>
    <scope>NUCLEOTIDE SEQUENCE</scope>
    <source>
        <strain evidence="3">ChiSjej3B21-8574</strain>
    </source>
</reference>
<dbReference type="Pfam" id="PF01522">
    <property type="entry name" value="Polysacc_deac_1"/>
    <property type="match status" value="1"/>
</dbReference>
<dbReference type="GO" id="GO:0005975">
    <property type="term" value="P:carbohydrate metabolic process"/>
    <property type="evidence" value="ECO:0007669"/>
    <property type="project" value="InterPro"/>
</dbReference>
<accession>A0A9D2PI60</accession>
<protein>
    <submittedName>
        <fullName evidence="3">Polysaccharide deacetylase</fullName>
    </submittedName>
</protein>
<dbReference type="Gene3D" id="3.20.20.370">
    <property type="entry name" value="Glycoside hydrolase/deacetylase"/>
    <property type="match status" value="1"/>
</dbReference>
<dbReference type="SUPFAM" id="SSF88713">
    <property type="entry name" value="Glycoside hydrolase/deacetylase"/>
    <property type="match status" value="1"/>
</dbReference>
<dbReference type="PROSITE" id="PS51257">
    <property type="entry name" value="PROKAR_LIPOPROTEIN"/>
    <property type="match status" value="1"/>
</dbReference>
<dbReference type="Proteomes" id="UP000823904">
    <property type="component" value="Unassembled WGS sequence"/>
</dbReference>
<dbReference type="EMBL" id="DWWD01000028">
    <property type="protein sequence ID" value="HJC50377.1"/>
    <property type="molecule type" value="Genomic_DNA"/>
</dbReference>
<dbReference type="GO" id="GO:0016810">
    <property type="term" value="F:hydrolase activity, acting on carbon-nitrogen (but not peptide) bonds"/>
    <property type="evidence" value="ECO:0007669"/>
    <property type="project" value="InterPro"/>
</dbReference>
<evidence type="ECO:0000259" key="2">
    <source>
        <dbReference type="PROSITE" id="PS51677"/>
    </source>
</evidence>
<evidence type="ECO:0000313" key="4">
    <source>
        <dbReference type="Proteomes" id="UP000823904"/>
    </source>
</evidence>
<feature type="signal peptide" evidence="1">
    <location>
        <begin position="1"/>
        <end position="22"/>
    </location>
</feature>
<dbReference type="InterPro" id="IPR050248">
    <property type="entry name" value="Polysacc_deacetylase_ArnD"/>
</dbReference>
<sequence>MKKRILASLCLLLMAACFVNQLKYGKADPLGIAGQTEGEGGLLANNALNKKKVYLTFDDGPSDNTEEILDILKENNVKATFFVIGKETEQAKKSYQRIVLEGHTLAMHSYSHNYDQIYASVDAFSKDLKKLQNYLYEITEIRPVIYRFPGGSSNSCVKDISPYISFINSQGWLYFDWNAQSGDALDFDTSAEQLNENILKDVHSQDVSVVLMHDLHEADHTVEGLDALIKTLKKEGYQILPITANTRPVHHVSVDKRN</sequence>
<dbReference type="PANTHER" id="PTHR10587">
    <property type="entry name" value="GLYCOSYL TRANSFERASE-RELATED"/>
    <property type="match status" value="1"/>
</dbReference>
<dbReference type="PANTHER" id="PTHR10587:SF125">
    <property type="entry name" value="POLYSACCHARIDE DEACETYLASE YHEN-RELATED"/>
    <property type="match status" value="1"/>
</dbReference>
<feature type="chain" id="PRO_5039038710" evidence="1">
    <location>
        <begin position="23"/>
        <end position="258"/>
    </location>
</feature>
<dbReference type="AlphaFoldDB" id="A0A9D2PI60"/>
<dbReference type="PROSITE" id="PS51677">
    <property type="entry name" value="NODB"/>
    <property type="match status" value="1"/>
</dbReference>
<evidence type="ECO:0000313" key="3">
    <source>
        <dbReference type="EMBL" id="HJC50377.1"/>
    </source>
</evidence>
<comment type="caution">
    <text evidence="3">The sequence shown here is derived from an EMBL/GenBank/DDBJ whole genome shotgun (WGS) entry which is preliminary data.</text>
</comment>
<name>A0A9D2PI60_9FIRM</name>
<evidence type="ECO:0000256" key="1">
    <source>
        <dbReference type="SAM" id="SignalP"/>
    </source>
</evidence>
<feature type="domain" description="NodB homology" evidence="2">
    <location>
        <begin position="51"/>
        <end position="240"/>
    </location>
</feature>
<organism evidence="3 4">
    <name type="scientific">Candidatus Anaerostipes avistercoris</name>
    <dbReference type="NCBI Taxonomy" id="2838462"/>
    <lineage>
        <taxon>Bacteria</taxon>
        <taxon>Bacillati</taxon>
        <taxon>Bacillota</taxon>
        <taxon>Clostridia</taxon>
        <taxon>Lachnospirales</taxon>
        <taxon>Lachnospiraceae</taxon>
        <taxon>Anaerostipes</taxon>
    </lineage>
</organism>
<keyword evidence="1" id="KW-0732">Signal</keyword>
<proteinExistence type="predicted"/>
<reference evidence="3" key="1">
    <citation type="journal article" date="2021" name="PeerJ">
        <title>Extensive microbial diversity within the chicken gut microbiome revealed by metagenomics and culture.</title>
        <authorList>
            <person name="Gilroy R."/>
            <person name="Ravi A."/>
            <person name="Getino M."/>
            <person name="Pursley I."/>
            <person name="Horton D.L."/>
            <person name="Alikhan N.F."/>
            <person name="Baker D."/>
            <person name="Gharbi K."/>
            <person name="Hall N."/>
            <person name="Watson M."/>
            <person name="Adriaenssens E.M."/>
            <person name="Foster-Nyarko E."/>
            <person name="Jarju S."/>
            <person name="Secka A."/>
            <person name="Antonio M."/>
            <person name="Oren A."/>
            <person name="Chaudhuri R.R."/>
            <person name="La Ragione R."/>
            <person name="Hildebrand F."/>
            <person name="Pallen M.J."/>
        </authorList>
    </citation>
    <scope>NUCLEOTIDE SEQUENCE</scope>
    <source>
        <strain evidence="3">ChiSjej3B21-8574</strain>
    </source>
</reference>
<dbReference type="CDD" id="cd10944">
    <property type="entry name" value="CE4_SmPgdA_like"/>
    <property type="match status" value="1"/>
</dbReference>